<sequence length="199" mass="21087">MSNLQSDIDYMKSLAEAGGRGPLKNGATLFWAGLLYGAAAIAQYAMIMGWLPKSSGMSAFIWLGASVLFGILATVFGFNRLRVRGSVGNRATASAWSAVGLGIVAFIVCIAVIANIYKTVEPMSYLIAPVILLMYGMGWWVSALMSGQGWLKMVSLGCFLAAPAISLLAGQPIQMLAYAGCLFLFAMVPGIVLMRAEKA</sequence>
<dbReference type="AlphaFoldDB" id="V4PJ87"/>
<dbReference type="EMBL" id="AWGB01000005">
    <property type="protein sequence ID" value="ESQ94027.1"/>
    <property type="molecule type" value="Genomic_DNA"/>
</dbReference>
<evidence type="ECO:0000256" key="1">
    <source>
        <dbReference type="SAM" id="Phobius"/>
    </source>
</evidence>
<keyword evidence="1" id="KW-0812">Transmembrane</keyword>
<gene>
    <name evidence="2" type="ORF">ABENE_02765</name>
</gene>
<dbReference type="PATRIC" id="fig|1121022.4.peg.548"/>
<organism evidence="2 3">
    <name type="scientific">Asticcacaulis benevestitus DSM 16100 = ATCC BAA-896</name>
    <dbReference type="NCBI Taxonomy" id="1121022"/>
    <lineage>
        <taxon>Bacteria</taxon>
        <taxon>Pseudomonadati</taxon>
        <taxon>Pseudomonadota</taxon>
        <taxon>Alphaproteobacteria</taxon>
        <taxon>Caulobacterales</taxon>
        <taxon>Caulobacteraceae</taxon>
        <taxon>Asticcacaulis</taxon>
    </lineage>
</organism>
<evidence type="ECO:0000313" key="2">
    <source>
        <dbReference type="EMBL" id="ESQ94027.1"/>
    </source>
</evidence>
<feature type="transmembrane region" description="Helical" evidence="1">
    <location>
        <begin position="29"/>
        <end position="47"/>
    </location>
</feature>
<keyword evidence="3" id="KW-1185">Reference proteome</keyword>
<dbReference type="Proteomes" id="UP000017837">
    <property type="component" value="Unassembled WGS sequence"/>
</dbReference>
<evidence type="ECO:0000313" key="3">
    <source>
        <dbReference type="Proteomes" id="UP000017837"/>
    </source>
</evidence>
<feature type="transmembrane region" description="Helical" evidence="1">
    <location>
        <begin position="59"/>
        <end position="81"/>
    </location>
</feature>
<comment type="caution">
    <text evidence="2">The sequence shown here is derived from an EMBL/GenBank/DDBJ whole genome shotgun (WGS) entry which is preliminary data.</text>
</comment>
<feature type="transmembrane region" description="Helical" evidence="1">
    <location>
        <begin position="175"/>
        <end position="194"/>
    </location>
</feature>
<protein>
    <submittedName>
        <fullName evidence="2">Uncharacterized protein</fullName>
    </submittedName>
</protein>
<feature type="transmembrane region" description="Helical" evidence="1">
    <location>
        <begin position="123"/>
        <end position="142"/>
    </location>
</feature>
<dbReference type="RefSeq" id="WP_018081480.1">
    <property type="nucleotide sequence ID" value="NZ_AQWM01000005.1"/>
</dbReference>
<keyword evidence="1" id="KW-0472">Membrane</keyword>
<proteinExistence type="predicted"/>
<dbReference type="OrthoDB" id="7618329at2"/>
<name>V4PJ87_9CAUL</name>
<dbReference type="STRING" id="1121022.GCA_000376105_01813"/>
<keyword evidence="1" id="KW-1133">Transmembrane helix</keyword>
<reference evidence="2 3" key="1">
    <citation type="journal article" date="2014" name="Nature">
        <title>Sequential evolution of bacterial morphology by co-option of a developmental regulator.</title>
        <authorList>
            <person name="Jiang C."/>
            <person name="Brown P.J."/>
            <person name="Ducret A."/>
            <person name="Brun Y.V."/>
        </authorList>
    </citation>
    <scope>NUCLEOTIDE SEQUENCE [LARGE SCALE GENOMIC DNA]</scope>
    <source>
        <strain evidence="2 3">DSM 16100</strain>
    </source>
</reference>
<accession>V4PJ87</accession>
<feature type="transmembrane region" description="Helical" evidence="1">
    <location>
        <begin position="149"/>
        <end position="169"/>
    </location>
</feature>
<feature type="transmembrane region" description="Helical" evidence="1">
    <location>
        <begin position="93"/>
        <end position="117"/>
    </location>
</feature>
<dbReference type="eggNOG" id="ENOG50334V8">
    <property type="taxonomic scope" value="Bacteria"/>
</dbReference>